<dbReference type="PANTHER" id="PTHR30055">
    <property type="entry name" value="HTH-TYPE TRANSCRIPTIONAL REGULATOR RUTR"/>
    <property type="match status" value="1"/>
</dbReference>
<dbReference type="AlphaFoldDB" id="A0A918LEU8"/>
<sequence length="350" mass="36947">MAKQTRLATREGNRAKLMAAARAEFAERGYPATKVDAVAARAGLTRGAVYSNFPSKRALYFAVLAEDAEAAAADGGQARKKTQKDALGALARAFVARLPLATAPTHLGAHLLSEVMADDRTRQAYTQLMKLSALQIGFALGHLGGTRPRVRQAEAALTILEGARQFAAAAPGLVEPFHIVQTCENLPDLETAWRFPDQLPPTKVLDDPWSPGDATDLAHDAPADLTSTGLVAILGVHRLSAIEEAIREMPDNEDITLVVVSADPGELVGLVRLTVAETRAHLRQAFPPASVPRLRVVVDPDGTIAAAAGVTGVSDTTEVALRIAGGRIKLRSEGFAACAASSLHDTKAPR</sequence>
<evidence type="ECO:0000256" key="4">
    <source>
        <dbReference type="PROSITE-ProRule" id="PRU00335"/>
    </source>
</evidence>
<dbReference type="InterPro" id="IPR009057">
    <property type="entry name" value="Homeodomain-like_sf"/>
</dbReference>
<protein>
    <submittedName>
        <fullName evidence="6">TetR family transcriptional regulator</fullName>
    </submittedName>
</protein>
<dbReference type="GO" id="GO:0003700">
    <property type="term" value="F:DNA-binding transcription factor activity"/>
    <property type="evidence" value="ECO:0007669"/>
    <property type="project" value="TreeGrafter"/>
</dbReference>
<dbReference type="PROSITE" id="PS50977">
    <property type="entry name" value="HTH_TETR_2"/>
    <property type="match status" value="1"/>
</dbReference>
<reference evidence="6" key="1">
    <citation type="journal article" date="2014" name="Int. J. Syst. Evol. Microbiol.">
        <title>Complete genome sequence of Corynebacterium casei LMG S-19264T (=DSM 44701T), isolated from a smear-ripened cheese.</title>
        <authorList>
            <consortium name="US DOE Joint Genome Institute (JGI-PGF)"/>
            <person name="Walter F."/>
            <person name="Albersmeier A."/>
            <person name="Kalinowski J."/>
            <person name="Ruckert C."/>
        </authorList>
    </citation>
    <scope>NUCLEOTIDE SEQUENCE</scope>
    <source>
        <strain evidence="6">JCM 3276</strain>
    </source>
</reference>
<dbReference type="EMBL" id="BMRB01000002">
    <property type="protein sequence ID" value="GGS36888.1"/>
    <property type="molecule type" value="Genomic_DNA"/>
</dbReference>
<comment type="caution">
    <text evidence="6">The sequence shown here is derived from an EMBL/GenBank/DDBJ whole genome shotgun (WGS) entry which is preliminary data.</text>
</comment>
<keyword evidence="1" id="KW-0805">Transcription regulation</keyword>
<dbReference type="PRINTS" id="PR00455">
    <property type="entry name" value="HTHTETR"/>
</dbReference>
<proteinExistence type="predicted"/>
<dbReference type="SUPFAM" id="SSF46689">
    <property type="entry name" value="Homeodomain-like"/>
    <property type="match status" value="1"/>
</dbReference>
<dbReference type="GO" id="GO:0000976">
    <property type="term" value="F:transcription cis-regulatory region binding"/>
    <property type="evidence" value="ECO:0007669"/>
    <property type="project" value="TreeGrafter"/>
</dbReference>
<dbReference type="Pfam" id="PF00440">
    <property type="entry name" value="TetR_N"/>
    <property type="match status" value="1"/>
</dbReference>
<evidence type="ECO:0000259" key="5">
    <source>
        <dbReference type="PROSITE" id="PS50977"/>
    </source>
</evidence>
<evidence type="ECO:0000256" key="1">
    <source>
        <dbReference type="ARBA" id="ARBA00023015"/>
    </source>
</evidence>
<evidence type="ECO:0000256" key="3">
    <source>
        <dbReference type="ARBA" id="ARBA00023163"/>
    </source>
</evidence>
<dbReference type="Gene3D" id="1.10.357.10">
    <property type="entry name" value="Tetracycline Repressor, domain 2"/>
    <property type="match status" value="1"/>
</dbReference>
<dbReference type="PANTHER" id="PTHR30055:SF234">
    <property type="entry name" value="HTH-TYPE TRANSCRIPTIONAL REGULATOR BETI"/>
    <property type="match status" value="1"/>
</dbReference>
<feature type="domain" description="HTH tetR-type" evidence="5">
    <location>
        <begin position="11"/>
        <end position="71"/>
    </location>
</feature>
<keyword evidence="3" id="KW-0804">Transcription</keyword>
<dbReference type="InterPro" id="IPR001647">
    <property type="entry name" value="HTH_TetR"/>
</dbReference>
<dbReference type="RefSeq" id="WP_189211401.1">
    <property type="nucleotide sequence ID" value="NZ_BMRB01000002.1"/>
</dbReference>
<evidence type="ECO:0000313" key="7">
    <source>
        <dbReference type="Proteomes" id="UP000660680"/>
    </source>
</evidence>
<reference evidence="6" key="2">
    <citation type="submission" date="2020-09" db="EMBL/GenBank/DDBJ databases">
        <authorList>
            <person name="Sun Q."/>
            <person name="Ohkuma M."/>
        </authorList>
    </citation>
    <scope>NUCLEOTIDE SEQUENCE</scope>
    <source>
        <strain evidence="6">JCM 3276</strain>
    </source>
</reference>
<evidence type="ECO:0000313" key="6">
    <source>
        <dbReference type="EMBL" id="GGS36888.1"/>
    </source>
</evidence>
<keyword evidence="2 4" id="KW-0238">DNA-binding</keyword>
<gene>
    <name evidence="6" type="ORF">GCM10010171_34670</name>
</gene>
<dbReference type="Proteomes" id="UP000660680">
    <property type="component" value="Unassembled WGS sequence"/>
</dbReference>
<name>A0A918LEU8_9PSEU</name>
<evidence type="ECO:0000256" key="2">
    <source>
        <dbReference type="ARBA" id="ARBA00023125"/>
    </source>
</evidence>
<organism evidence="6 7">
    <name type="scientific">Actinokineospora fastidiosa</name>
    <dbReference type="NCBI Taxonomy" id="1816"/>
    <lineage>
        <taxon>Bacteria</taxon>
        <taxon>Bacillati</taxon>
        <taxon>Actinomycetota</taxon>
        <taxon>Actinomycetes</taxon>
        <taxon>Pseudonocardiales</taxon>
        <taxon>Pseudonocardiaceae</taxon>
        <taxon>Actinokineospora</taxon>
    </lineage>
</organism>
<keyword evidence="7" id="KW-1185">Reference proteome</keyword>
<dbReference type="InterPro" id="IPR050109">
    <property type="entry name" value="HTH-type_TetR-like_transc_reg"/>
</dbReference>
<accession>A0A918LEU8</accession>
<feature type="DNA-binding region" description="H-T-H motif" evidence="4">
    <location>
        <begin position="34"/>
        <end position="53"/>
    </location>
</feature>